<feature type="region of interest" description="Disordered" evidence="1">
    <location>
        <begin position="1"/>
        <end position="42"/>
    </location>
</feature>
<evidence type="ECO:0000313" key="2">
    <source>
        <dbReference type="EMBL" id="CAF4975495.1"/>
    </source>
</evidence>
<protein>
    <submittedName>
        <fullName evidence="3">Uncharacterized protein</fullName>
    </submittedName>
</protein>
<sequence length="42" mass="4838">PQIRTDQPESTDGDENGFYSRRSSGMDDRRPSLRRVDQEGLL</sequence>
<comment type="caution">
    <text evidence="3">The sequence shown here is derived from an EMBL/GenBank/DDBJ whole genome shotgun (WGS) entry which is preliminary data.</text>
</comment>
<evidence type="ECO:0000313" key="3">
    <source>
        <dbReference type="EMBL" id="CAF5216135.1"/>
    </source>
</evidence>
<gene>
    <name evidence="2" type="ORF">BYL167_LOCUS54717</name>
    <name evidence="3" type="ORF">GIL414_LOCUS81711</name>
</gene>
<dbReference type="Proteomes" id="UP000681967">
    <property type="component" value="Unassembled WGS sequence"/>
</dbReference>
<organism evidence="3 4">
    <name type="scientific">Rotaria magnacalcarata</name>
    <dbReference type="NCBI Taxonomy" id="392030"/>
    <lineage>
        <taxon>Eukaryota</taxon>
        <taxon>Metazoa</taxon>
        <taxon>Spiralia</taxon>
        <taxon>Gnathifera</taxon>
        <taxon>Rotifera</taxon>
        <taxon>Eurotatoria</taxon>
        <taxon>Bdelloidea</taxon>
        <taxon>Philodinida</taxon>
        <taxon>Philodinidae</taxon>
        <taxon>Rotaria</taxon>
    </lineage>
</organism>
<feature type="non-terminal residue" evidence="3">
    <location>
        <position position="1"/>
    </location>
</feature>
<dbReference type="AlphaFoldDB" id="A0A8S3JE06"/>
<feature type="non-terminal residue" evidence="3">
    <location>
        <position position="42"/>
    </location>
</feature>
<accession>A0A8S3JE06</accession>
<reference evidence="3" key="1">
    <citation type="submission" date="2021-02" db="EMBL/GenBank/DDBJ databases">
        <authorList>
            <person name="Nowell W R."/>
        </authorList>
    </citation>
    <scope>NUCLEOTIDE SEQUENCE</scope>
</reference>
<dbReference type="EMBL" id="CAJOBH010195944">
    <property type="protein sequence ID" value="CAF4975495.1"/>
    <property type="molecule type" value="Genomic_DNA"/>
</dbReference>
<dbReference type="EMBL" id="CAJOBJ010358178">
    <property type="protein sequence ID" value="CAF5216135.1"/>
    <property type="molecule type" value="Genomic_DNA"/>
</dbReference>
<feature type="compositionally biased region" description="Basic and acidic residues" evidence="1">
    <location>
        <begin position="24"/>
        <end position="42"/>
    </location>
</feature>
<evidence type="ECO:0000313" key="4">
    <source>
        <dbReference type="Proteomes" id="UP000681720"/>
    </source>
</evidence>
<proteinExistence type="predicted"/>
<name>A0A8S3JE06_9BILA</name>
<evidence type="ECO:0000256" key="1">
    <source>
        <dbReference type="SAM" id="MobiDB-lite"/>
    </source>
</evidence>
<dbReference type="Proteomes" id="UP000681720">
    <property type="component" value="Unassembled WGS sequence"/>
</dbReference>